<evidence type="ECO:0000313" key="2">
    <source>
        <dbReference type="Proteomes" id="UP001160519"/>
    </source>
</evidence>
<accession>A0AA43Q4K2</accession>
<dbReference type="EMBL" id="JAQSDF010000033">
    <property type="protein sequence ID" value="MDI1231569.1"/>
    <property type="molecule type" value="Genomic_DNA"/>
</dbReference>
<proteinExistence type="predicted"/>
<gene>
    <name evidence="1" type="ORF">PSU93_10500</name>
</gene>
<dbReference type="AlphaFoldDB" id="A0AA43Q4K2"/>
<protein>
    <submittedName>
        <fullName evidence="1">Uncharacterized protein</fullName>
    </submittedName>
</protein>
<evidence type="ECO:0000313" key="1">
    <source>
        <dbReference type="EMBL" id="MDI1231569.1"/>
    </source>
</evidence>
<dbReference type="Proteomes" id="UP001160519">
    <property type="component" value="Unassembled WGS sequence"/>
</dbReference>
<keyword evidence="2" id="KW-1185">Reference proteome</keyword>
<name>A0AA43Q4K2_9GAMM</name>
<sequence length="284" mass="33084">MTLLETRIVQNIWRFDPISLLKLLAHLGYDIDEILFCSTFGACSQSRLLESIEFRHSPRKVVITLNLGLLGGQSVLPNYLFKQVHNNTIDAQRFAEFFGYFDDRLLRRFLLAIYPEFDETIFQNWESRKKSAVHTLRLDSIATLHWLTQLVFPELQVRVEKVTLQRSIDLGSPILGKSRLGYQAVFGKIKKLPVPGKQITLITDEDSFTKEQTWPHEIEQRLQKLVFPVLQGVDLHLEIWLMIRTQGSHLGLKQNSYLGYENLLSDNLQFRRIRIFSGRLYDGH</sequence>
<comment type="caution">
    <text evidence="1">The sequence shown here is derived from an EMBL/GenBank/DDBJ whole genome shotgun (WGS) entry which is preliminary data.</text>
</comment>
<reference evidence="1" key="1">
    <citation type="submission" date="2023-01" db="EMBL/GenBank/DDBJ databases">
        <title>Biogeochemical cycle of methane in antarctic sediments.</title>
        <authorList>
            <person name="Roldan D.M."/>
            <person name="Menes R.J."/>
        </authorList>
    </citation>
    <scope>NUCLEOTIDE SEQUENCE [LARGE SCALE GENOMIC DNA]</scope>
    <source>
        <strain evidence="1">K-2018 MAG008</strain>
    </source>
</reference>
<organism evidence="1 2">
    <name type="scientific">Candidatus Methylobacter titanis</name>
    <dbReference type="NCBI Taxonomy" id="3053457"/>
    <lineage>
        <taxon>Bacteria</taxon>
        <taxon>Pseudomonadati</taxon>
        <taxon>Pseudomonadota</taxon>
        <taxon>Gammaproteobacteria</taxon>
        <taxon>Methylococcales</taxon>
        <taxon>Methylococcaceae</taxon>
        <taxon>Methylobacter</taxon>
    </lineage>
</organism>